<evidence type="ECO:0000313" key="5">
    <source>
        <dbReference type="Proteomes" id="UP000646946"/>
    </source>
</evidence>
<dbReference type="Proteomes" id="UP000646946">
    <property type="component" value="Unassembled WGS sequence"/>
</dbReference>
<comment type="function">
    <text evidence="2">Stimulates transcription elongation.</text>
</comment>
<keyword evidence="2" id="KW-0479">Metal-binding</keyword>
<dbReference type="InterPro" id="IPR022800">
    <property type="entry name" value="Spt4/RpoE2_Znf"/>
</dbReference>
<dbReference type="InterPro" id="IPR029040">
    <property type="entry name" value="RPABC4/Spt4"/>
</dbReference>
<dbReference type="HAMAP" id="MF_00949">
    <property type="entry name" value="Spt4_arch"/>
    <property type="match status" value="1"/>
</dbReference>
<keyword evidence="2" id="KW-0862">Zinc</keyword>
<dbReference type="GO" id="GO:0006355">
    <property type="term" value="P:regulation of DNA-templated transcription"/>
    <property type="evidence" value="ECO:0007669"/>
    <property type="project" value="UniProtKB-UniRule"/>
</dbReference>
<dbReference type="Gene3D" id="2.20.28.90">
    <property type="match status" value="1"/>
</dbReference>
<dbReference type="EMBL" id="DVAB01000025">
    <property type="protein sequence ID" value="HIK00535.1"/>
    <property type="molecule type" value="Genomic_DNA"/>
</dbReference>
<keyword evidence="4" id="KW-0240">DNA-directed RNA polymerase</keyword>
<dbReference type="GO" id="GO:0008270">
    <property type="term" value="F:zinc ion binding"/>
    <property type="evidence" value="ECO:0007669"/>
    <property type="project" value="UniProtKB-UniRule"/>
</dbReference>
<keyword evidence="1 2" id="KW-0804">Transcription</keyword>
<dbReference type="SUPFAM" id="SSF63393">
    <property type="entry name" value="RNA polymerase subunits"/>
    <property type="match status" value="1"/>
</dbReference>
<dbReference type="PANTHER" id="PTHR40704:SF1">
    <property type="entry name" value="TRANSCRIPTION ELONGATION FACTOR SPT4"/>
    <property type="match status" value="1"/>
</dbReference>
<feature type="domain" description="Spt4/RpoE2 zinc finger" evidence="3">
    <location>
        <begin position="2"/>
        <end position="60"/>
    </location>
</feature>
<evidence type="ECO:0000256" key="1">
    <source>
        <dbReference type="ARBA" id="ARBA00023163"/>
    </source>
</evidence>
<dbReference type="GO" id="GO:0000428">
    <property type="term" value="C:DNA-directed RNA polymerase complex"/>
    <property type="evidence" value="ECO:0007669"/>
    <property type="project" value="UniProtKB-KW"/>
</dbReference>
<proteinExistence type="inferred from homology"/>
<evidence type="ECO:0000259" key="3">
    <source>
        <dbReference type="SMART" id="SM01389"/>
    </source>
</evidence>
<gene>
    <name evidence="2" type="primary">spt4</name>
    <name evidence="4" type="ORF">H1016_03275</name>
</gene>
<feature type="binding site" evidence="2">
    <location>
        <position position="17"/>
    </location>
    <ligand>
        <name>Zn(2+)</name>
        <dbReference type="ChEBI" id="CHEBI:29105"/>
    </ligand>
</feature>
<reference evidence="4 5" key="1">
    <citation type="journal article" name="Nat. Commun.">
        <title>Undinarchaeota illuminate DPANN phylogeny and the impact of gene transfer on archaeal evolution.</title>
        <authorList>
            <person name="Dombrowski N."/>
            <person name="Williams T.A."/>
            <person name="Sun J."/>
            <person name="Woodcroft B.J."/>
            <person name="Lee J.H."/>
            <person name="Minh B.Q."/>
            <person name="Rinke C."/>
            <person name="Spang A."/>
        </authorList>
    </citation>
    <scope>NUCLEOTIDE SEQUENCE [LARGE SCALE GENOMIC DNA]</scope>
    <source>
        <strain evidence="4">MAG_bin1129</strain>
    </source>
</reference>
<dbReference type="NCBIfam" id="NF041664">
    <property type="entry name" value="RNAP_arch_Epp"/>
    <property type="match status" value="1"/>
</dbReference>
<dbReference type="PANTHER" id="PTHR40704">
    <property type="entry name" value="TRANSCRIPTION ELONGATION FACTOR SPT4"/>
    <property type="match status" value="1"/>
</dbReference>
<keyword evidence="2" id="KW-0805">Transcription regulation</keyword>
<dbReference type="InterPro" id="IPR038589">
    <property type="entry name" value="Spt4_dom_sf"/>
</dbReference>
<protein>
    <recommendedName>
        <fullName evidence="2">Transcription elongation factor Spt4</fullName>
    </recommendedName>
</protein>
<evidence type="ECO:0000313" key="4">
    <source>
        <dbReference type="EMBL" id="HIK00535.1"/>
    </source>
</evidence>
<dbReference type="SMART" id="SM01389">
    <property type="entry name" value="Spt4"/>
    <property type="match status" value="1"/>
</dbReference>
<keyword evidence="5" id="KW-1185">Reference proteome</keyword>
<dbReference type="AlphaFoldDB" id="A0A832UVL5"/>
<comment type="subunit">
    <text evidence="2">Heterodimer composed of Spt4 and Spt5.</text>
</comment>
<sequence>MRKACKKCRFITSESICPVCKSEELSGRFSGVVIIFDPENSEIAKKLTIKQKGEYALIVQ</sequence>
<feature type="binding site" evidence="2">
    <location>
        <position position="5"/>
    </location>
    <ligand>
        <name>Zn(2+)</name>
        <dbReference type="ChEBI" id="CHEBI:29105"/>
    </ligand>
</feature>
<comment type="similarity">
    <text evidence="2">Belongs to the archaeal Spt4 family.</text>
</comment>
<feature type="binding site" evidence="2">
    <location>
        <position position="20"/>
    </location>
    <ligand>
        <name>Zn(2+)</name>
        <dbReference type="ChEBI" id="CHEBI:29105"/>
    </ligand>
</feature>
<comment type="caution">
    <text evidence="4">The sequence shown here is derived from an EMBL/GenBank/DDBJ whole genome shotgun (WGS) entry which is preliminary data.</text>
</comment>
<accession>A0A832UVL5</accession>
<dbReference type="InterPro" id="IPR007178">
    <property type="entry name" value="Spt4_arch"/>
</dbReference>
<organism evidence="4 5">
    <name type="scientific">Candidatus Naiadarchaeum limnaeum</name>
    <dbReference type="NCBI Taxonomy" id="2756139"/>
    <lineage>
        <taxon>Archaea</taxon>
        <taxon>Candidatus Undinarchaeota</taxon>
        <taxon>Candidatus Undinarchaeia</taxon>
        <taxon>Candidatus Naiadarchaeales</taxon>
        <taxon>Candidatus Naiadarchaeaceae</taxon>
        <taxon>Candidatus Naiadarchaeum</taxon>
    </lineage>
</organism>
<name>A0A832UVL5_9ARCH</name>
<dbReference type="Pfam" id="PF06093">
    <property type="entry name" value="Spt4"/>
    <property type="match status" value="1"/>
</dbReference>
<feature type="binding site" evidence="2">
    <location>
        <position position="8"/>
    </location>
    <ligand>
        <name>Zn(2+)</name>
        <dbReference type="ChEBI" id="CHEBI:29105"/>
    </ligand>
</feature>
<evidence type="ECO:0000256" key="2">
    <source>
        <dbReference type="HAMAP-Rule" id="MF_00949"/>
    </source>
</evidence>